<evidence type="ECO:0000313" key="2">
    <source>
        <dbReference type="Proteomes" id="UP000477386"/>
    </source>
</evidence>
<organism evidence="1 2">
    <name type="scientific">Spirosoma agri</name>
    <dbReference type="NCBI Taxonomy" id="1987381"/>
    <lineage>
        <taxon>Bacteria</taxon>
        <taxon>Pseudomonadati</taxon>
        <taxon>Bacteroidota</taxon>
        <taxon>Cytophagia</taxon>
        <taxon>Cytophagales</taxon>
        <taxon>Cytophagaceae</taxon>
        <taxon>Spirosoma</taxon>
    </lineage>
</organism>
<reference evidence="1 2" key="1">
    <citation type="submission" date="2020-02" db="EMBL/GenBank/DDBJ databases">
        <title>Draft genome sequence of two Spirosoma agri KCTC 52727 and Spirosoma terrae KCTC 52035.</title>
        <authorList>
            <person name="Rojas J."/>
            <person name="Ambika Manirajan B."/>
            <person name="Ratering S."/>
            <person name="Suarez C."/>
            <person name="Schnell S."/>
        </authorList>
    </citation>
    <scope>NUCLEOTIDE SEQUENCE [LARGE SCALE GENOMIC DNA]</scope>
    <source>
        <strain evidence="1 2">KCTC 52727</strain>
    </source>
</reference>
<dbReference type="Proteomes" id="UP000477386">
    <property type="component" value="Unassembled WGS sequence"/>
</dbReference>
<comment type="caution">
    <text evidence="1">The sequence shown here is derived from an EMBL/GenBank/DDBJ whole genome shotgun (WGS) entry which is preliminary data.</text>
</comment>
<sequence length="271" mass="32055">MALTKVLITVKTYPTISTKYDELVCTAGFLEDGSWIRIYPIQFRSLDYSQQYKKYDWIEIDLIKNTSDFRPESYRPVNIDVNATNVGHVDTKDNWRERKEITLKNVYTNLGKLIADAKDKEKYVSLAVFKPTRVKDFKIEAVGREWDRTKLEEMQQLNLFVERKSRKEYVRKLPYKFSYVFEDDEGRESTLMIEDWEIGALFWKYEDEAEACQKVKQKYYDDLAMTKDIHFFLGTTKAHHLRSKNPFIIIGTFHPTLPKIPDKPAQLGLFD</sequence>
<dbReference type="AlphaFoldDB" id="A0A6M0IS30"/>
<dbReference type="EMBL" id="JAAGNZ010000011">
    <property type="protein sequence ID" value="NEU70904.1"/>
    <property type="molecule type" value="Genomic_DNA"/>
</dbReference>
<dbReference type="RefSeq" id="WP_164044218.1">
    <property type="nucleotide sequence ID" value="NZ_JAAGNZ010000011.1"/>
</dbReference>
<protein>
    <submittedName>
        <fullName evidence="1">Uncharacterized protein</fullName>
    </submittedName>
</protein>
<evidence type="ECO:0000313" key="1">
    <source>
        <dbReference type="EMBL" id="NEU70904.1"/>
    </source>
</evidence>
<proteinExistence type="predicted"/>
<keyword evidence="2" id="KW-1185">Reference proteome</keyword>
<gene>
    <name evidence="1" type="ORF">GK091_28830</name>
</gene>
<accession>A0A6M0IS30</accession>
<name>A0A6M0IS30_9BACT</name>